<dbReference type="FunFam" id="3.40.50.1470:FF:000001">
    <property type="entry name" value="Peptidyl-tRNA hydrolase"/>
    <property type="match status" value="1"/>
</dbReference>
<dbReference type="Proteomes" id="UP000430975">
    <property type="component" value="Unassembled WGS sequence"/>
</dbReference>
<feature type="site" description="Stabilizes the basic form of H active site to accept a proton" evidence="8">
    <location>
        <position position="91"/>
    </location>
</feature>
<evidence type="ECO:0000256" key="5">
    <source>
        <dbReference type="ARBA" id="ARBA00038063"/>
    </source>
</evidence>
<dbReference type="AlphaFoldDB" id="A0A6I2GE59"/>
<dbReference type="PROSITE" id="PS01196">
    <property type="entry name" value="PEPT_TRNA_HYDROL_2"/>
    <property type="match status" value="1"/>
</dbReference>
<dbReference type="Gene3D" id="3.40.50.1470">
    <property type="entry name" value="Peptidyl-tRNA hydrolase"/>
    <property type="match status" value="1"/>
</dbReference>
<feature type="binding site" evidence="8">
    <location>
        <position position="112"/>
    </location>
    <ligand>
        <name>tRNA</name>
        <dbReference type="ChEBI" id="CHEBI:17843"/>
    </ligand>
</feature>
<comment type="catalytic activity">
    <reaction evidence="6 8 9">
        <text>an N-acyl-L-alpha-aminoacyl-tRNA + H2O = an N-acyl-L-amino acid + a tRNA + H(+)</text>
        <dbReference type="Rhea" id="RHEA:54448"/>
        <dbReference type="Rhea" id="RHEA-COMP:10123"/>
        <dbReference type="Rhea" id="RHEA-COMP:13883"/>
        <dbReference type="ChEBI" id="CHEBI:15377"/>
        <dbReference type="ChEBI" id="CHEBI:15378"/>
        <dbReference type="ChEBI" id="CHEBI:59874"/>
        <dbReference type="ChEBI" id="CHEBI:78442"/>
        <dbReference type="ChEBI" id="CHEBI:138191"/>
        <dbReference type="EC" id="3.1.1.29"/>
    </reaction>
</comment>
<dbReference type="InterPro" id="IPR001328">
    <property type="entry name" value="Pept_tRNA_hydro"/>
</dbReference>
<dbReference type="GO" id="GO:0004045">
    <property type="term" value="F:peptidyl-tRNA hydrolase activity"/>
    <property type="evidence" value="ECO:0007669"/>
    <property type="project" value="UniProtKB-UniRule"/>
</dbReference>
<evidence type="ECO:0000313" key="12">
    <source>
        <dbReference type="Proteomes" id="UP000430975"/>
    </source>
</evidence>
<comment type="caution">
    <text evidence="11">The sequence shown here is derived from an EMBL/GenBank/DDBJ whole genome shotgun (WGS) entry which is preliminary data.</text>
</comment>
<dbReference type="GO" id="GO:0072344">
    <property type="term" value="P:rescue of stalled ribosome"/>
    <property type="evidence" value="ECO:0007669"/>
    <property type="project" value="UniProtKB-UniRule"/>
</dbReference>
<evidence type="ECO:0000256" key="8">
    <source>
        <dbReference type="HAMAP-Rule" id="MF_00083"/>
    </source>
</evidence>
<feature type="binding site" evidence="8">
    <location>
        <position position="64"/>
    </location>
    <ligand>
        <name>tRNA</name>
        <dbReference type="ChEBI" id="CHEBI:17843"/>
    </ligand>
</feature>
<reference evidence="11 12" key="1">
    <citation type="submission" date="2019-11" db="EMBL/GenBank/DDBJ databases">
        <title>Characterisation of Fundicoccus ignavus gen. nov. sp. nov., a novel genus of the family Aerococcaceae isolated from bulk tank milk.</title>
        <authorList>
            <person name="Siebert A."/>
            <person name="Huptas C."/>
            <person name="Wenning M."/>
            <person name="Scherer S."/>
            <person name="Doll E.V."/>
        </authorList>
    </citation>
    <scope>NUCLEOTIDE SEQUENCE [LARGE SCALE GENOMIC DNA]</scope>
    <source>
        <strain evidence="11 12">WS4759</strain>
    </source>
</reference>
<feature type="binding site" evidence="8">
    <location>
        <position position="66"/>
    </location>
    <ligand>
        <name>tRNA</name>
        <dbReference type="ChEBI" id="CHEBI:17843"/>
    </ligand>
</feature>
<dbReference type="EMBL" id="WJQS01000005">
    <property type="protein sequence ID" value="MRI85566.1"/>
    <property type="molecule type" value="Genomic_DNA"/>
</dbReference>
<dbReference type="SUPFAM" id="SSF53178">
    <property type="entry name" value="Peptidyl-tRNA hydrolase-like"/>
    <property type="match status" value="1"/>
</dbReference>
<evidence type="ECO:0000256" key="10">
    <source>
        <dbReference type="RuleBase" id="RU004320"/>
    </source>
</evidence>
<feature type="active site" description="Proton acceptor" evidence="8">
    <location>
        <position position="19"/>
    </location>
</feature>
<comment type="function">
    <text evidence="8">Catalyzes the release of premature peptidyl moieties from peptidyl-tRNA molecules trapped in stalled 50S ribosomal subunits, and thus maintains levels of free tRNAs and 50S ribosomes.</text>
</comment>
<dbReference type="InterPro" id="IPR018171">
    <property type="entry name" value="Pept_tRNA_hydro_CS"/>
</dbReference>
<keyword evidence="4 8" id="KW-0694">RNA-binding</keyword>
<gene>
    <name evidence="8" type="primary">pth</name>
    <name evidence="11" type="ORF">GIY09_06695</name>
</gene>
<evidence type="ECO:0000313" key="11">
    <source>
        <dbReference type="EMBL" id="MRI85566.1"/>
    </source>
</evidence>
<dbReference type="RefSeq" id="WP_311453912.1">
    <property type="nucleotide sequence ID" value="NZ_WJQS01000005.1"/>
</dbReference>
<evidence type="ECO:0000256" key="7">
    <source>
        <dbReference type="ARBA" id="ARBA00050038"/>
    </source>
</evidence>
<dbReference type="GO" id="GO:0000049">
    <property type="term" value="F:tRNA binding"/>
    <property type="evidence" value="ECO:0007669"/>
    <property type="project" value="UniProtKB-UniRule"/>
</dbReference>
<comment type="subcellular location">
    <subcellularLocation>
        <location evidence="8">Cytoplasm</location>
    </subcellularLocation>
</comment>
<keyword evidence="12" id="KW-1185">Reference proteome</keyword>
<comment type="similarity">
    <text evidence="5 8 10">Belongs to the PTH family.</text>
</comment>
<evidence type="ECO:0000256" key="9">
    <source>
        <dbReference type="RuleBase" id="RU000673"/>
    </source>
</evidence>
<keyword evidence="2 8" id="KW-0820">tRNA-binding</keyword>
<evidence type="ECO:0000256" key="1">
    <source>
        <dbReference type="ARBA" id="ARBA00013260"/>
    </source>
</evidence>
<accession>A0A6I2GE59</accession>
<keyword evidence="3 8" id="KW-0378">Hydrolase</keyword>
<organism evidence="11 12">
    <name type="scientific">Fundicoccus ignavus</name>
    <dbReference type="NCBI Taxonomy" id="2664442"/>
    <lineage>
        <taxon>Bacteria</taxon>
        <taxon>Bacillati</taxon>
        <taxon>Bacillota</taxon>
        <taxon>Bacilli</taxon>
        <taxon>Lactobacillales</taxon>
        <taxon>Aerococcaceae</taxon>
        <taxon>Fundicoccus</taxon>
    </lineage>
</organism>
<protein>
    <recommendedName>
        <fullName evidence="7 8">Peptidyl-tRNA hydrolase</fullName>
        <shortName evidence="8">Pth</shortName>
        <ecNumber evidence="1 8">3.1.1.29</ecNumber>
    </recommendedName>
</protein>
<dbReference type="InterPro" id="IPR036416">
    <property type="entry name" value="Pept_tRNA_hydro_sf"/>
</dbReference>
<keyword evidence="8" id="KW-0963">Cytoplasm</keyword>
<evidence type="ECO:0000256" key="6">
    <source>
        <dbReference type="ARBA" id="ARBA00048707"/>
    </source>
</evidence>
<feature type="site" description="Discriminates between blocked and unblocked aminoacyl-tRNA" evidence="8">
    <location>
        <position position="9"/>
    </location>
</feature>
<dbReference type="PROSITE" id="PS01195">
    <property type="entry name" value="PEPT_TRNA_HYDROL_1"/>
    <property type="match status" value="1"/>
</dbReference>
<comment type="function">
    <text evidence="8">Hydrolyzes ribosome-free peptidyl-tRNAs (with 1 or more amino acids incorporated), which drop off the ribosome during protein synthesis, or as a result of ribosome stalling.</text>
</comment>
<dbReference type="PANTHER" id="PTHR17224">
    <property type="entry name" value="PEPTIDYL-TRNA HYDROLASE"/>
    <property type="match status" value="1"/>
</dbReference>
<dbReference type="Pfam" id="PF01195">
    <property type="entry name" value="Pept_tRNA_hydro"/>
    <property type="match status" value="1"/>
</dbReference>
<dbReference type="CDD" id="cd00462">
    <property type="entry name" value="PTH"/>
    <property type="match status" value="1"/>
</dbReference>
<dbReference type="PANTHER" id="PTHR17224:SF1">
    <property type="entry name" value="PEPTIDYL-TRNA HYDROLASE"/>
    <property type="match status" value="1"/>
</dbReference>
<evidence type="ECO:0000256" key="3">
    <source>
        <dbReference type="ARBA" id="ARBA00022801"/>
    </source>
</evidence>
<feature type="binding site" evidence="8">
    <location>
        <position position="14"/>
    </location>
    <ligand>
        <name>tRNA</name>
        <dbReference type="ChEBI" id="CHEBI:17843"/>
    </ligand>
</feature>
<dbReference type="HAMAP" id="MF_00083">
    <property type="entry name" value="Pept_tRNA_hydro_bact"/>
    <property type="match status" value="1"/>
</dbReference>
<evidence type="ECO:0000256" key="2">
    <source>
        <dbReference type="ARBA" id="ARBA00022555"/>
    </source>
</evidence>
<sequence length="189" mass="21695">MKLIIGLGNPGNRYDGTRHNIGFHVLDTLMKRHDLVMMDQKFRADYTIWRHPQDKVLLIKPFTYMNLSGEALLPFMSYYGIAMEDILVVYDDLDLEPGRIRLRQNGSSGGHNGMKSIVQMLGAQDFKRIRVGIGRPQGGWKVVDHVLAPFRPDEQEFVNESAELAADALDDWVDGQDFLKIMNKYNQRK</sequence>
<proteinExistence type="inferred from homology"/>
<evidence type="ECO:0000256" key="4">
    <source>
        <dbReference type="ARBA" id="ARBA00022884"/>
    </source>
</evidence>
<name>A0A6I2GE59_9LACT</name>
<dbReference type="GO" id="GO:0006515">
    <property type="term" value="P:protein quality control for misfolded or incompletely synthesized proteins"/>
    <property type="evidence" value="ECO:0007669"/>
    <property type="project" value="UniProtKB-UniRule"/>
</dbReference>
<dbReference type="NCBIfam" id="TIGR00447">
    <property type="entry name" value="pth"/>
    <property type="match status" value="1"/>
</dbReference>
<dbReference type="EC" id="3.1.1.29" evidence="1 8"/>
<dbReference type="GO" id="GO:0005737">
    <property type="term" value="C:cytoplasm"/>
    <property type="evidence" value="ECO:0007669"/>
    <property type="project" value="UniProtKB-SubCell"/>
</dbReference>
<comment type="subunit">
    <text evidence="8">Monomer.</text>
</comment>